<evidence type="ECO:0000259" key="6">
    <source>
        <dbReference type="PROSITE" id="PS51650"/>
    </source>
</evidence>
<dbReference type="PANTHER" id="PTHR45653">
    <property type="entry name" value="DEDICATOR OF CYTOKINESIS"/>
    <property type="match status" value="1"/>
</dbReference>
<comment type="similarity">
    <text evidence="4">Belongs to the DOCK family.</text>
</comment>
<dbReference type="GO" id="GO:0007264">
    <property type="term" value="P:small GTPase-mediated signal transduction"/>
    <property type="evidence" value="ECO:0007669"/>
    <property type="project" value="InterPro"/>
</dbReference>
<dbReference type="InterPro" id="IPR036028">
    <property type="entry name" value="SH3-like_dom_sf"/>
</dbReference>
<feature type="signal peptide" evidence="5">
    <location>
        <begin position="1"/>
        <end position="17"/>
    </location>
</feature>
<dbReference type="InterPro" id="IPR032376">
    <property type="entry name" value="DOCK_N"/>
</dbReference>
<dbReference type="PROSITE" id="PS51650">
    <property type="entry name" value="C2_DOCK"/>
    <property type="match status" value="1"/>
</dbReference>
<evidence type="ECO:0000256" key="4">
    <source>
        <dbReference type="PROSITE-ProRule" id="PRU00983"/>
    </source>
</evidence>
<dbReference type="InterPro" id="IPR026791">
    <property type="entry name" value="DOCK"/>
</dbReference>
<evidence type="ECO:0000256" key="1">
    <source>
        <dbReference type="ARBA" id="ARBA00004496"/>
    </source>
</evidence>
<feature type="chain" id="PRO_5026249520" evidence="5">
    <location>
        <begin position="18"/>
        <end position="982"/>
    </location>
</feature>
<reference evidence="7 8" key="1">
    <citation type="journal article" date="2008" name="Nature">
        <title>Genome analysis of the platypus reveals unique signatures of evolution.</title>
        <authorList>
            <person name="Warren W.C."/>
            <person name="Hillier L.W."/>
            <person name="Marshall Graves J.A."/>
            <person name="Birney E."/>
            <person name="Ponting C.P."/>
            <person name="Grutzner F."/>
            <person name="Belov K."/>
            <person name="Miller W."/>
            <person name="Clarke L."/>
            <person name="Chinwalla A.T."/>
            <person name="Yang S.P."/>
            <person name="Heger A."/>
            <person name="Locke D.P."/>
            <person name="Miethke P."/>
            <person name="Waters P.D."/>
            <person name="Veyrunes F."/>
            <person name="Fulton L."/>
            <person name="Fulton B."/>
            <person name="Graves T."/>
            <person name="Wallis J."/>
            <person name="Puente X.S."/>
            <person name="Lopez-Otin C."/>
            <person name="Ordonez G.R."/>
            <person name="Eichler E.E."/>
            <person name="Chen L."/>
            <person name="Cheng Z."/>
            <person name="Deakin J.E."/>
            <person name="Alsop A."/>
            <person name="Thompson K."/>
            <person name="Kirby P."/>
            <person name="Papenfuss A.T."/>
            <person name="Wakefield M.J."/>
            <person name="Olender T."/>
            <person name="Lancet D."/>
            <person name="Huttley G.A."/>
            <person name="Smit A.F."/>
            <person name="Pask A."/>
            <person name="Temple-Smith P."/>
            <person name="Batzer M.A."/>
            <person name="Walker J.A."/>
            <person name="Konkel M.K."/>
            <person name="Harris R.S."/>
            <person name="Whittington C.M."/>
            <person name="Wong E.S."/>
            <person name="Gemmell N.J."/>
            <person name="Buschiazzo E."/>
            <person name="Vargas Jentzsch I.M."/>
            <person name="Merkel A."/>
            <person name="Schmitz J."/>
            <person name="Zemann A."/>
            <person name="Churakov G."/>
            <person name="Kriegs J.O."/>
            <person name="Brosius J."/>
            <person name="Murchison E.P."/>
            <person name="Sachidanandam R."/>
            <person name="Smith C."/>
            <person name="Hannon G.J."/>
            <person name="Tsend-Ayush E."/>
            <person name="McMillan D."/>
            <person name="Attenborough R."/>
            <person name="Rens W."/>
            <person name="Ferguson-Smith M."/>
            <person name="Lefevre C.M."/>
            <person name="Sharp J.A."/>
            <person name="Nicholas K.R."/>
            <person name="Ray D.A."/>
            <person name="Kube M."/>
            <person name="Reinhardt R."/>
            <person name="Pringle T.H."/>
            <person name="Taylor J."/>
            <person name="Jones R.C."/>
            <person name="Nixon B."/>
            <person name="Dacheux J.L."/>
            <person name="Niwa H."/>
            <person name="Sekita Y."/>
            <person name="Huang X."/>
            <person name="Stark A."/>
            <person name="Kheradpour P."/>
            <person name="Kellis M."/>
            <person name="Flicek P."/>
            <person name="Chen Y."/>
            <person name="Webber C."/>
            <person name="Hardison R."/>
            <person name="Nelson J."/>
            <person name="Hallsworth-Pepin K."/>
            <person name="Delehaunty K."/>
            <person name="Markovic C."/>
            <person name="Minx P."/>
            <person name="Feng Y."/>
            <person name="Kremitzki C."/>
            <person name="Mitreva M."/>
            <person name="Glasscock J."/>
            <person name="Wylie T."/>
            <person name="Wohldmann P."/>
            <person name="Thiru P."/>
            <person name="Nhan M.N."/>
            <person name="Pohl C.S."/>
            <person name="Smith S.M."/>
            <person name="Hou S."/>
            <person name="Nefedov M."/>
            <person name="de Jong P.J."/>
            <person name="Renfree M.B."/>
            <person name="Mardis E.R."/>
            <person name="Wilson R.K."/>
        </authorList>
    </citation>
    <scope>NUCLEOTIDE SEQUENCE [LARGE SCALE GENOMIC DNA]</scope>
    <source>
        <strain evidence="7 8">Glennie</strain>
    </source>
</reference>
<keyword evidence="3" id="KW-0963">Cytoplasm</keyword>
<keyword evidence="8" id="KW-1185">Reference proteome</keyword>
<dbReference type="PANTHER" id="PTHR45653:SF4">
    <property type="entry name" value="DEDICATOR OF CYTOKINESIS PROTEIN 3"/>
    <property type="match status" value="1"/>
</dbReference>
<dbReference type="Pfam" id="PF16172">
    <property type="entry name" value="DOCK_N"/>
    <property type="match status" value="2"/>
</dbReference>
<dbReference type="SMART" id="SM00326">
    <property type="entry name" value="SH3"/>
    <property type="match status" value="1"/>
</dbReference>
<proteinExistence type="inferred from homology"/>
<name>A0A6I8PIA5_ORNAN</name>
<sequence length="982" mass="113515">FWLPGILSGIVICSFRATVPQGLILEIGETVQILEKCEGWCDGIYTCGIFPANYIHLKKAIVSNRGQYETIVPLEDSIVTEVTSTLQEWATLWKQLYVKHKVDLFYKLRHVMNELIDLRRQLLSGHLTQDQVREVKRHITVRLDWGNEHLGLDLVPRKDFEVVDSDQISVSDLYKMVRNLRDGRMLLNDSKKGPAHLHYRRPYGCAVLSIVDVLQSLSELKEDKDFVLKVYTCNNENEWYQVHENIIRKSSTKYTAPSSNYGLIISLQLLRGDMEQIRRENPMIFNRGVSVTRKLGFPDVIMPGDIRNDLYLTLEKGDFERGGKSVQKNIEVTMYVLYADGEILKDCISLGSGEPSRSSYHSFVLYHSNSPRWGEIIKLPIPIDRFRGSHLRFEFRHCSTKDKGEKKLFGFAFTPLMRDDGTTLSDDIHELYVYKVPKIVNSSSTSLLLDSGSTCGVDLLALLKWKAYPDRIMDILGRLRYVSGEEIVKFLQDILDTLFVILDDNTEKYGLLVFQSLVFIINLLRDSKYFHFRPVMDTYIQKHFAGALAYKELIRCLKWYMDRSAELVRQDHIQEAMRALEYLFKFIVQSRILYSRATCGMEEDIFRANIQELFQSIRFVLSLDSRTKSGFASFFQVALLNSFPAVFDELLQMFPVQEVAEFVRGTLGSMPSTVHIGQSMDVVKLQSIARTVDSRLFSFPESRRILLPVVLHHIHLHLRQQKELLICSGILSSIFSLVKANSLETNVVEEVEMMVESLLDVLLQTLLTIMSRSQSQEAVRGQRCPQCTGEYVSCLLSLLQQMSDTHYRHLLESFQSKDELKEFLMKLFCVFRNLMKMNVYPRDWMVMRMLTSNSYFSLAVLFINQPSLQLETLTTAKSRTILEKYGDMRVMMAYELFNMWQNLGEHKINFIPGMIGPFLGVTLVQQSEIRNVMIPIFHDMMNWEQRKNGNFKQVEAELIDKLDSLVSEGKGDENYRELFGLL</sequence>
<dbReference type="AlphaFoldDB" id="A0A6I8PIA5"/>
<dbReference type="GO" id="GO:0005737">
    <property type="term" value="C:cytoplasm"/>
    <property type="evidence" value="ECO:0007669"/>
    <property type="project" value="UniProtKB-SubCell"/>
</dbReference>
<dbReference type="InterPro" id="IPR035892">
    <property type="entry name" value="C2_domain_sf"/>
</dbReference>
<dbReference type="InterPro" id="IPR056372">
    <property type="entry name" value="TPR_DOCK"/>
</dbReference>
<dbReference type="InterPro" id="IPR042455">
    <property type="entry name" value="DOCK_N_sub1"/>
</dbReference>
<protein>
    <submittedName>
        <fullName evidence="7">Dedicator of cytokinesis 3</fullName>
    </submittedName>
</protein>
<dbReference type="InterPro" id="IPR001452">
    <property type="entry name" value="SH3_domain"/>
</dbReference>
<dbReference type="Bgee" id="ENSOANG00000012790">
    <property type="expression patterns" value="Expressed in brain and 5 other cell types or tissues"/>
</dbReference>
<gene>
    <name evidence="7" type="primary">DOCK3</name>
</gene>
<dbReference type="Gene3D" id="2.60.40.150">
    <property type="entry name" value="C2 domain"/>
    <property type="match status" value="1"/>
</dbReference>
<reference evidence="7" key="3">
    <citation type="submission" date="2025-09" db="UniProtKB">
        <authorList>
            <consortium name="Ensembl"/>
        </authorList>
    </citation>
    <scope>IDENTIFICATION</scope>
    <source>
        <strain evidence="7">Glennie</strain>
    </source>
</reference>
<dbReference type="Gene3D" id="2.30.30.40">
    <property type="entry name" value="SH3 Domains"/>
    <property type="match status" value="1"/>
</dbReference>
<evidence type="ECO:0000256" key="3">
    <source>
        <dbReference type="ARBA" id="ARBA00022490"/>
    </source>
</evidence>
<dbReference type="GeneTree" id="ENSGT00940000155514"/>
<dbReference type="FunFam" id="1.20.1270.350:FF:000001">
    <property type="entry name" value="dedicator of cytokinesis protein 4"/>
    <property type="match status" value="1"/>
</dbReference>
<accession>A0A6I8PIA5</accession>
<dbReference type="GO" id="GO:0005085">
    <property type="term" value="F:guanyl-nucleotide exchange factor activity"/>
    <property type="evidence" value="ECO:0007669"/>
    <property type="project" value="InterPro"/>
</dbReference>
<evidence type="ECO:0000313" key="8">
    <source>
        <dbReference type="Proteomes" id="UP000002279"/>
    </source>
</evidence>
<organism evidence="7 8">
    <name type="scientific">Ornithorhynchus anatinus</name>
    <name type="common">Duckbill platypus</name>
    <dbReference type="NCBI Taxonomy" id="9258"/>
    <lineage>
        <taxon>Eukaryota</taxon>
        <taxon>Metazoa</taxon>
        <taxon>Chordata</taxon>
        <taxon>Craniata</taxon>
        <taxon>Vertebrata</taxon>
        <taxon>Euteleostomi</taxon>
        <taxon>Mammalia</taxon>
        <taxon>Monotremata</taxon>
        <taxon>Ornithorhynchidae</taxon>
        <taxon>Ornithorhynchus</taxon>
    </lineage>
</organism>
<dbReference type="Pfam" id="PF23554">
    <property type="entry name" value="TPR_DOCK"/>
    <property type="match status" value="1"/>
</dbReference>
<keyword evidence="5" id="KW-0732">Signal</keyword>
<dbReference type="SUPFAM" id="SSF50044">
    <property type="entry name" value="SH3-domain"/>
    <property type="match status" value="1"/>
</dbReference>
<evidence type="ECO:0000256" key="5">
    <source>
        <dbReference type="SAM" id="SignalP"/>
    </source>
</evidence>
<dbReference type="Ensembl" id="ENSOANT00000068821.1">
    <property type="protein sequence ID" value="ENSOANP00000052357.1"/>
    <property type="gene ID" value="ENSOANG00000012790.4"/>
</dbReference>
<evidence type="ECO:0000313" key="7">
    <source>
        <dbReference type="Ensembl" id="ENSOANP00000052357.1"/>
    </source>
</evidence>
<reference evidence="7" key="2">
    <citation type="submission" date="2025-08" db="UniProtKB">
        <authorList>
            <consortium name="Ensembl"/>
        </authorList>
    </citation>
    <scope>IDENTIFICATION</scope>
    <source>
        <strain evidence="7">Glennie</strain>
    </source>
</reference>
<dbReference type="Proteomes" id="UP000002279">
    <property type="component" value="Chromosome X2"/>
</dbReference>
<dbReference type="InterPro" id="IPR027007">
    <property type="entry name" value="C2_DOCK-type_domain"/>
</dbReference>
<evidence type="ECO:0000256" key="2">
    <source>
        <dbReference type="ARBA" id="ARBA00022443"/>
    </source>
</evidence>
<dbReference type="Pfam" id="PF14429">
    <property type="entry name" value="DOCK-C2"/>
    <property type="match status" value="1"/>
</dbReference>
<dbReference type="Gene3D" id="1.20.1270.350">
    <property type="entry name" value="Dedicator of cytokinesis N-terminal subdomain"/>
    <property type="match status" value="1"/>
</dbReference>
<feature type="domain" description="C2 DOCK-type" evidence="6">
    <location>
        <begin position="307"/>
        <end position="480"/>
    </location>
</feature>
<comment type="subcellular location">
    <subcellularLocation>
        <location evidence="1">Cytoplasm</location>
    </subcellularLocation>
</comment>
<dbReference type="FunFam" id="2.60.40.150:FF:000045">
    <property type="entry name" value="Dedicator of cytokinesis protein 4"/>
    <property type="match status" value="1"/>
</dbReference>
<keyword evidence="2" id="KW-0728">SH3 domain</keyword>